<evidence type="ECO:0000313" key="2">
    <source>
        <dbReference type="EMBL" id="CAG6721432.1"/>
    </source>
</evidence>
<feature type="transmembrane region" description="Helical" evidence="1">
    <location>
        <begin position="25"/>
        <end position="46"/>
    </location>
</feature>
<accession>A0A8D8VES5</accession>
<reference evidence="2" key="1">
    <citation type="submission" date="2021-05" db="EMBL/GenBank/DDBJ databases">
        <authorList>
            <person name="Alioto T."/>
            <person name="Alioto T."/>
            <person name="Gomez Garrido J."/>
        </authorList>
    </citation>
    <scope>NUCLEOTIDE SEQUENCE</scope>
</reference>
<protein>
    <submittedName>
        <fullName evidence="2">Uncharacterized protein</fullName>
    </submittedName>
</protein>
<feature type="transmembrane region" description="Helical" evidence="1">
    <location>
        <begin position="66"/>
        <end position="86"/>
    </location>
</feature>
<dbReference type="EMBL" id="HBUF01362186">
    <property type="protein sequence ID" value="CAG6721437.1"/>
    <property type="molecule type" value="Transcribed_RNA"/>
</dbReference>
<keyword evidence="1" id="KW-0812">Transmembrane</keyword>
<sequence length="118" mass="13597">MKTLQILNLIDIGFLGSLFRTHRQFLGNLFLATCGVYSVFAIVYSLSCIEIAELTENPAVNDLAHGVFRCISVWNYIVQIVFYISINITHYVNRTVCLQHLLVRVPQHQRSHLPENHR</sequence>
<evidence type="ECO:0000256" key="1">
    <source>
        <dbReference type="SAM" id="Phobius"/>
    </source>
</evidence>
<dbReference type="EMBL" id="HBUF01362184">
    <property type="protein sequence ID" value="CAG6721432.1"/>
    <property type="molecule type" value="Transcribed_RNA"/>
</dbReference>
<keyword evidence="1" id="KW-1133">Transmembrane helix</keyword>
<keyword evidence="1" id="KW-0472">Membrane</keyword>
<dbReference type="AlphaFoldDB" id="A0A8D8VES5"/>
<organism evidence="2">
    <name type="scientific">Cacopsylla melanoneura</name>
    <dbReference type="NCBI Taxonomy" id="428564"/>
    <lineage>
        <taxon>Eukaryota</taxon>
        <taxon>Metazoa</taxon>
        <taxon>Ecdysozoa</taxon>
        <taxon>Arthropoda</taxon>
        <taxon>Hexapoda</taxon>
        <taxon>Insecta</taxon>
        <taxon>Pterygota</taxon>
        <taxon>Neoptera</taxon>
        <taxon>Paraneoptera</taxon>
        <taxon>Hemiptera</taxon>
        <taxon>Sternorrhyncha</taxon>
        <taxon>Psylloidea</taxon>
        <taxon>Psyllidae</taxon>
        <taxon>Psyllinae</taxon>
        <taxon>Cacopsylla</taxon>
    </lineage>
</organism>
<name>A0A8D8VES5_9HEMI</name>
<proteinExistence type="predicted"/>